<dbReference type="CDD" id="cd00381">
    <property type="entry name" value="IMPDH"/>
    <property type="match status" value="1"/>
</dbReference>
<feature type="domain" description="CBS" evidence="18">
    <location>
        <begin position="111"/>
        <end position="170"/>
    </location>
</feature>
<dbReference type="InterPro" id="IPR015875">
    <property type="entry name" value="IMP_DH/GMP_Rdtase_CS"/>
</dbReference>
<dbReference type="SMART" id="SM00116">
    <property type="entry name" value="CBS"/>
    <property type="match status" value="2"/>
</dbReference>
<gene>
    <name evidence="11 19" type="primary">guaB</name>
    <name evidence="19" type="ORF">EHQ30_13675</name>
</gene>
<feature type="binding site" evidence="11">
    <location>
        <position position="267"/>
    </location>
    <ligand>
        <name>NAD(+)</name>
        <dbReference type="ChEBI" id="CHEBI:57540"/>
    </ligand>
</feature>
<organism evidence="19 20">
    <name type="scientific">Leptospira brenneri</name>
    <dbReference type="NCBI Taxonomy" id="2023182"/>
    <lineage>
        <taxon>Bacteria</taxon>
        <taxon>Pseudomonadati</taxon>
        <taxon>Spirochaetota</taxon>
        <taxon>Spirochaetia</taxon>
        <taxon>Leptospirales</taxon>
        <taxon>Leptospiraceae</taxon>
        <taxon>Leptospira</taxon>
    </lineage>
</organism>
<accession>A0A2M9Y3D7</accession>
<dbReference type="CDD" id="cd04601">
    <property type="entry name" value="CBS_pair_IMPDH"/>
    <property type="match status" value="1"/>
</dbReference>
<evidence type="ECO:0000256" key="11">
    <source>
        <dbReference type="HAMAP-Rule" id="MF_01964"/>
    </source>
</evidence>
<evidence type="ECO:0000256" key="17">
    <source>
        <dbReference type="RuleBase" id="RU003928"/>
    </source>
</evidence>
<comment type="catalytic activity">
    <reaction evidence="10 11 17">
        <text>IMP + NAD(+) + H2O = XMP + NADH + H(+)</text>
        <dbReference type="Rhea" id="RHEA:11708"/>
        <dbReference type="ChEBI" id="CHEBI:15377"/>
        <dbReference type="ChEBI" id="CHEBI:15378"/>
        <dbReference type="ChEBI" id="CHEBI:57464"/>
        <dbReference type="ChEBI" id="CHEBI:57540"/>
        <dbReference type="ChEBI" id="CHEBI:57945"/>
        <dbReference type="ChEBI" id="CHEBI:58053"/>
        <dbReference type="EC" id="1.1.1.205"/>
    </reaction>
</comment>
<dbReference type="PIRSF" id="PIRSF000130">
    <property type="entry name" value="IMPDH"/>
    <property type="match status" value="1"/>
</dbReference>
<dbReference type="EMBL" id="RQFP01000014">
    <property type="protein sequence ID" value="TGK91278.1"/>
    <property type="molecule type" value="Genomic_DNA"/>
</dbReference>
<dbReference type="GO" id="GO:0000166">
    <property type="term" value="F:nucleotide binding"/>
    <property type="evidence" value="ECO:0007669"/>
    <property type="project" value="UniProtKB-UniRule"/>
</dbReference>
<dbReference type="InterPro" id="IPR000644">
    <property type="entry name" value="CBS_dom"/>
</dbReference>
<dbReference type="PANTHER" id="PTHR11911">
    <property type="entry name" value="INOSINE-5-MONOPHOSPHATE DEHYDROGENASE RELATED"/>
    <property type="match status" value="1"/>
</dbReference>
<evidence type="ECO:0000256" key="3">
    <source>
        <dbReference type="ARBA" id="ARBA00022723"/>
    </source>
</evidence>
<comment type="caution">
    <text evidence="19">The sequence shown here is derived from an EMBL/GenBank/DDBJ whole genome shotgun (WGS) entry which is preliminary data.</text>
</comment>
<feature type="active site" description="Thioimidate intermediate" evidence="11 12">
    <location>
        <position position="324"/>
    </location>
</feature>
<feature type="binding site" evidence="11">
    <location>
        <position position="486"/>
    </location>
    <ligand>
        <name>K(+)</name>
        <dbReference type="ChEBI" id="CHEBI:29103"/>
        <note>ligand shared between two tetrameric partners</note>
    </ligand>
</feature>
<dbReference type="InterPro" id="IPR005990">
    <property type="entry name" value="IMP_DH"/>
</dbReference>
<evidence type="ECO:0000256" key="1">
    <source>
        <dbReference type="ARBA" id="ARBA00001958"/>
    </source>
</evidence>
<dbReference type="HAMAP" id="MF_01964">
    <property type="entry name" value="IMPDH"/>
    <property type="match status" value="1"/>
</dbReference>
<evidence type="ECO:0000256" key="6">
    <source>
        <dbReference type="ARBA" id="ARBA00022958"/>
    </source>
</evidence>
<dbReference type="NCBIfam" id="TIGR01302">
    <property type="entry name" value="IMP_dehydrog"/>
    <property type="match status" value="1"/>
</dbReference>
<feature type="binding site" evidence="13">
    <location>
        <begin position="267"/>
        <end position="269"/>
    </location>
    <ligand>
        <name>NAD(+)</name>
        <dbReference type="ChEBI" id="CHEBI:57540"/>
    </ligand>
</feature>
<feature type="binding site" description="in other chain" evidence="11 14">
    <location>
        <position position="319"/>
    </location>
    <ligand>
        <name>K(+)</name>
        <dbReference type="ChEBI" id="CHEBI:29103"/>
        <note>ligand shared between two tetrameric partners</note>
    </ligand>
</feature>
<dbReference type="PROSITE" id="PS00487">
    <property type="entry name" value="IMP_DH_GMP_RED"/>
    <property type="match status" value="1"/>
</dbReference>
<evidence type="ECO:0000256" key="15">
    <source>
        <dbReference type="PROSITE-ProRule" id="PRU00703"/>
    </source>
</evidence>
<evidence type="ECO:0000256" key="5">
    <source>
        <dbReference type="ARBA" id="ARBA00022755"/>
    </source>
</evidence>
<feature type="binding site" evidence="11">
    <location>
        <begin position="380"/>
        <end position="381"/>
    </location>
    <ligand>
        <name>IMP</name>
        <dbReference type="ChEBI" id="CHEBI:58053"/>
    </ligand>
</feature>
<feature type="binding site" evidence="11">
    <location>
        <position position="322"/>
    </location>
    <ligand>
        <name>IMP</name>
        <dbReference type="ChEBI" id="CHEBI:58053"/>
    </ligand>
</feature>
<dbReference type="UniPathway" id="UPA00601">
    <property type="reaction ID" value="UER00295"/>
</dbReference>
<dbReference type="PANTHER" id="PTHR11911:SF111">
    <property type="entry name" value="INOSINE-5'-MONOPHOSPHATE DEHYDROGENASE"/>
    <property type="match status" value="1"/>
</dbReference>
<keyword evidence="5 11" id="KW-0658">Purine biosynthesis</keyword>
<evidence type="ECO:0000256" key="12">
    <source>
        <dbReference type="PIRSR" id="PIRSR000130-1"/>
    </source>
</evidence>
<dbReference type="SUPFAM" id="SSF54631">
    <property type="entry name" value="CBS-domain pair"/>
    <property type="match status" value="1"/>
</dbReference>
<evidence type="ECO:0000259" key="18">
    <source>
        <dbReference type="PROSITE" id="PS51371"/>
    </source>
</evidence>
<dbReference type="GO" id="GO:0006183">
    <property type="term" value="P:GTP biosynthetic process"/>
    <property type="evidence" value="ECO:0007669"/>
    <property type="project" value="TreeGrafter"/>
</dbReference>
<comment type="cofactor">
    <cofactor evidence="1 11">
        <name>K(+)</name>
        <dbReference type="ChEBI" id="CHEBI:29103"/>
    </cofactor>
</comment>
<comment type="similarity">
    <text evidence="2 11 16">Belongs to the IMPDH/GMPR family.</text>
</comment>
<feature type="active site" description="Proton acceptor" evidence="11 12">
    <location>
        <position position="420"/>
    </location>
</feature>
<dbReference type="InterPro" id="IPR013785">
    <property type="entry name" value="Aldolase_TIM"/>
</dbReference>
<keyword evidence="20" id="KW-1185">Reference proteome</keyword>
<keyword evidence="9 15" id="KW-0129">CBS domain</keyword>
<dbReference type="GO" id="GO:0003938">
    <property type="term" value="F:IMP dehydrogenase activity"/>
    <property type="evidence" value="ECO:0007669"/>
    <property type="project" value="UniProtKB-UniRule"/>
</dbReference>
<keyword evidence="7 11" id="KW-0560">Oxidoreductase</keyword>
<dbReference type="Proteomes" id="UP000297891">
    <property type="component" value="Unassembled WGS sequence"/>
</dbReference>
<dbReference type="RefSeq" id="WP_100790443.1">
    <property type="nucleotide sequence ID" value="NZ_NPDQ01000003.1"/>
</dbReference>
<dbReference type="InterPro" id="IPR001093">
    <property type="entry name" value="IMP_DH_GMPRt"/>
</dbReference>
<feature type="binding site" description="in other chain" evidence="11 14">
    <location>
        <position position="324"/>
    </location>
    <ligand>
        <name>K(+)</name>
        <dbReference type="ChEBI" id="CHEBI:29103"/>
        <note>ligand shared between two tetrameric partners</note>
    </ligand>
</feature>
<name>A0A2M9Y3D7_9LEPT</name>
<evidence type="ECO:0000256" key="16">
    <source>
        <dbReference type="RuleBase" id="RU003927"/>
    </source>
</evidence>
<comment type="caution">
    <text evidence="11">Lacks conserved residue(s) required for the propagation of feature annotation.</text>
</comment>
<evidence type="ECO:0000256" key="4">
    <source>
        <dbReference type="ARBA" id="ARBA00022749"/>
    </source>
</evidence>
<feature type="domain" description="CBS" evidence="18">
    <location>
        <begin position="174"/>
        <end position="230"/>
    </location>
</feature>
<keyword evidence="8 11" id="KW-0520">NAD</keyword>
<evidence type="ECO:0000256" key="8">
    <source>
        <dbReference type="ARBA" id="ARBA00023027"/>
    </source>
</evidence>
<proteinExistence type="inferred from homology"/>
<keyword evidence="3 11" id="KW-0479">Metal-binding</keyword>
<feature type="binding site" evidence="11">
    <location>
        <position position="432"/>
    </location>
    <ligand>
        <name>IMP</name>
        <dbReference type="ChEBI" id="CHEBI:58053"/>
    </ligand>
</feature>
<dbReference type="GO" id="GO:0046872">
    <property type="term" value="F:metal ion binding"/>
    <property type="evidence" value="ECO:0007669"/>
    <property type="project" value="UniProtKB-UniRule"/>
</dbReference>
<dbReference type="GO" id="GO:0006177">
    <property type="term" value="P:GMP biosynthetic process"/>
    <property type="evidence" value="ECO:0007669"/>
    <property type="project" value="UniProtKB-UniRule"/>
</dbReference>
<dbReference type="Pfam" id="PF00571">
    <property type="entry name" value="CBS"/>
    <property type="match status" value="2"/>
</dbReference>
<evidence type="ECO:0000256" key="10">
    <source>
        <dbReference type="ARBA" id="ARBA00048028"/>
    </source>
</evidence>
<evidence type="ECO:0000256" key="2">
    <source>
        <dbReference type="ARBA" id="ARBA00005502"/>
    </source>
</evidence>
<feature type="binding site" evidence="11">
    <location>
        <begin position="404"/>
        <end position="408"/>
    </location>
    <ligand>
        <name>IMP</name>
        <dbReference type="ChEBI" id="CHEBI:58053"/>
    </ligand>
</feature>
<feature type="binding site" description="in other chain" evidence="11 14">
    <location>
        <position position="321"/>
    </location>
    <ligand>
        <name>K(+)</name>
        <dbReference type="ChEBI" id="CHEBI:29103"/>
        <note>ligand shared between two tetrameric partners</note>
    </ligand>
</feature>
<dbReference type="EC" id="1.1.1.205" evidence="11 17"/>
<sequence length="508" mass="55035">MSNQPQPGSELLDGVSGQELFSVNMGLTYRDFLVLPGYIDFNPSDVELETKLSKNISLKRPLMSSPMDTVTESEMAIAQALMGGIGIIHYNNSIDEQVDLVRKVKRYENGFIKDPILLSPEHTLADLDAVKEKYGFSGIPVTEDGTASTKLVGIVTNRDVDFERDRGIKLGKVMTTELITASVGISLQEANNILRTSKKGKLPIVDKQGKLVALICRSDLKKNKEFPQSSKDDQKRLRVGAALSTLPESRDRMAALAGVGVDAIIIDSAQGNSSYQMEMIHWIKSNFPNIDVIGGNVVTKAQAANLIAAGADGLRIGMGPGSICITQDTMAVGRAQATAVFKTAEYAQSHGVPVIADGGISNIGDIANALAIGASMCMMGSMFAGTKEAPGEYFYENGIRLKKYRGMASLEAMSKGGDKRYFSESQKIKVAQGVSGYVVDKGSVLNLIPYLVQGLRQSFQDMGFRNIPDLHKALREGKLRFERRTESAQAQGSVHGLYSYTKPSMRAE</sequence>
<evidence type="ECO:0000313" key="20">
    <source>
        <dbReference type="Proteomes" id="UP000297891"/>
    </source>
</evidence>
<comment type="subunit">
    <text evidence="11">Homotetramer.</text>
</comment>
<evidence type="ECO:0000256" key="14">
    <source>
        <dbReference type="PIRSR" id="PIRSR000130-4"/>
    </source>
</evidence>
<keyword evidence="6 11" id="KW-0630">Potassium</keyword>
<dbReference type="AlphaFoldDB" id="A0A2M9Y3D7"/>
<dbReference type="Pfam" id="PF00478">
    <property type="entry name" value="IMPDH"/>
    <property type="match status" value="1"/>
</dbReference>
<evidence type="ECO:0000313" key="19">
    <source>
        <dbReference type="EMBL" id="TGK91278.1"/>
    </source>
</evidence>
<evidence type="ECO:0000256" key="13">
    <source>
        <dbReference type="PIRSR" id="PIRSR000130-3"/>
    </source>
</evidence>
<comment type="pathway">
    <text evidence="11 17">Purine metabolism; XMP biosynthesis via de novo pathway; XMP from IMP: step 1/1.</text>
</comment>
<evidence type="ECO:0000256" key="9">
    <source>
        <dbReference type="ARBA" id="ARBA00023122"/>
    </source>
</evidence>
<comment type="activity regulation">
    <text evidence="11">Mycophenolic acid (MPA) is a non-competitive inhibitor that prevents formation of the closed enzyme conformation by binding to the same site as the amobile flap. In contrast, mizoribine monophosphate (MZP) is a competitive inhibitor that induces the closed conformation. MPA is a potent inhibitor of mammalian IMPDHs but a poor inhibitor of the bacterial enzymes. MZP is a more potent inhibitor of bacterial IMPDH.</text>
</comment>
<evidence type="ECO:0000256" key="7">
    <source>
        <dbReference type="ARBA" id="ARBA00023002"/>
    </source>
</evidence>
<dbReference type="SMART" id="SM01240">
    <property type="entry name" value="IMPDH"/>
    <property type="match status" value="1"/>
</dbReference>
<feature type="binding site" evidence="11 13">
    <location>
        <begin position="317"/>
        <end position="319"/>
    </location>
    <ligand>
        <name>NAD(+)</name>
        <dbReference type="ChEBI" id="CHEBI:57540"/>
    </ligand>
</feature>
<dbReference type="FunFam" id="3.20.20.70:FF:000086">
    <property type="entry name" value="IMP dehydrogenase, putative"/>
    <property type="match status" value="1"/>
</dbReference>
<feature type="binding site" evidence="11">
    <location>
        <position position="487"/>
    </location>
    <ligand>
        <name>K(+)</name>
        <dbReference type="ChEBI" id="CHEBI:29103"/>
        <note>ligand shared between two tetrameric partners</note>
    </ligand>
</feature>
<feature type="binding site" evidence="11">
    <location>
        <begin position="357"/>
        <end position="359"/>
    </location>
    <ligand>
        <name>IMP</name>
        <dbReference type="ChEBI" id="CHEBI:58053"/>
    </ligand>
</feature>
<dbReference type="PROSITE" id="PS51371">
    <property type="entry name" value="CBS"/>
    <property type="match status" value="2"/>
</dbReference>
<reference evidence="19" key="1">
    <citation type="journal article" date="2019" name="PLoS Negl. Trop. Dis.">
        <title>Revisiting the worldwide diversity of Leptospira species in the environment.</title>
        <authorList>
            <person name="Vincent A.T."/>
            <person name="Schiettekatte O."/>
            <person name="Bourhy P."/>
            <person name="Veyrier F.J."/>
            <person name="Picardeau M."/>
        </authorList>
    </citation>
    <scope>NUCLEOTIDE SEQUENCE [LARGE SCALE GENOMIC DNA]</scope>
    <source>
        <strain evidence="19">201800277</strain>
    </source>
</reference>
<dbReference type="OrthoDB" id="9805398at2"/>
<dbReference type="Gene3D" id="3.20.20.70">
    <property type="entry name" value="Aldolase class I"/>
    <property type="match status" value="1"/>
</dbReference>
<dbReference type="SUPFAM" id="SSF51412">
    <property type="entry name" value="Inosine monophosphate dehydrogenase (IMPDH)"/>
    <property type="match status" value="1"/>
</dbReference>
<dbReference type="InterPro" id="IPR046342">
    <property type="entry name" value="CBS_dom_sf"/>
</dbReference>
<keyword evidence="4 11" id="KW-0332">GMP biosynthesis</keyword>
<protein>
    <recommendedName>
        <fullName evidence="11 17">Inosine-5'-monophosphate dehydrogenase</fullName>
        <shortName evidence="11">IMP dehydrogenase</shortName>
        <shortName evidence="11">IMPD</shortName>
        <shortName evidence="11">IMPDH</shortName>
        <ecNumber evidence="11 17">1.1.1.205</ecNumber>
    </recommendedName>
</protein>
<comment type="function">
    <text evidence="11">Catalyzes the conversion of inosine 5'-phosphate (IMP) to xanthosine 5'-phosphate (XMP), the first committed and rate-limiting step in the de novo synthesis of guanine nucleotides, and therefore plays an important role in the regulation of cell growth.</text>
</comment>